<feature type="region of interest" description="Disordered" evidence="1">
    <location>
        <begin position="295"/>
        <end position="340"/>
    </location>
</feature>
<feature type="region of interest" description="Disordered" evidence="1">
    <location>
        <begin position="702"/>
        <end position="724"/>
    </location>
</feature>
<dbReference type="EMBL" id="JAECZO010000137">
    <property type="protein sequence ID" value="KAK7198205.1"/>
    <property type="molecule type" value="Genomic_DNA"/>
</dbReference>
<feature type="region of interest" description="Disordered" evidence="1">
    <location>
        <begin position="355"/>
        <end position="476"/>
    </location>
</feature>
<evidence type="ECO:0000313" key="3">
    <source>
        <dbReference type="Proteomes" id="UP001430356"/>
    </source>
</evidence>
<feature type="compositionally biased region" description="Low complexity" evidence="1">
    <location>
        <begin position="355"/>
        <end position="369"/>
    </location>
</feature>
<feature type="region of interest" description="Disordered" evidence="1">
    <location>
        <begin position="211"/>
        <end position="258"/>
    </location>
</feature>
<feature type="region of interest" description="Disordered" evidence="1">
    <location>
        <begin position="496"/>
        <end position="535"/>
    </location>
</feature>
<feature type="region of interest" description="Disordered" evidence="1">
    <location>
        <begin position="618"/>
        <end position="638"/>
    </location>
</feature>
<name>A0AAW0EVB7_9TRYP</name>
<accession>A0AAW0EVB7</accession>
<evidence type="ECO:0000256" key="1">
    <source>
        <dbReference type="SAM" id="MobiDB-lite"/>
    </source>
</evidence>
<gene>
    <name evidence="2" type="ORF">NESM_000777400</name>
</gene>
<feature type="region of interest" description="Disordered" evidence="1">
    <location>
        <begin position="548"/>
        <end position="581"/>
    </location>
</feature>
<dbReference type="Proteomes" id="UP001430356">
    <property type="component" value="Unassembled WGS sequence"/>
</dbReference>
<protein>
    <submittedName>
        <fullName evidence="2">Uncharacterized protein</fullName>
    </submittedName>
</protein>
<feature type="compositionally biased region" description="Polar residues" evidence="1">
    <location>
        <begin position="706"/>
        <end position="715"/>
    </location>
</feature>
<organism evidence="2 3">
    <name type="scientific">Novymonas esmeraldas</name>
    <dbReference type="NCBI Taxonomy" id="1808958"/>
    <lineage>
        <taxon>Eukaryota</taxon>
        <taxon>Discoba</taxon>
        <taxon>Euglenozoa</taxon>
        <taxon>Kinetoplastea</taxon>
        <taxon>Metakinetoplastina</taxon>
        <taxon>Trypanosomatida</taxon>
        <taxon>Trypanosomatidae</taxon>
        <taxon>Novymonas</taxon>
    </lineage>
</organism>
<proteinExistence type="predicted"/>
<feature type="compositionally biased region" description="Pro residues" evidence="1">
    <location>
        <begin position="386"/>
        <end position="402"/>
    </location>
</feature>
<feature type="compositionally biased region" description="Low complexity" evidence="1">
    <location>
        <begin position="229"/>
        <end position="246"/>
    </location>
</feature>
<sequence>MGHLLTGDGARSPVAEVTPQWPRIPHTLASAAALLPAAAPPTWRTAPVAVGNHTAAPQRGTSAAAAEACRCSNNSSGDGAPLDNSVLAELHATETRLRVVQAAERGVLARLHALTATLLGIAAAPSVGTATADVVTFRSASPQEEGDVAVALPAVETSASPDIEPVARLLLHRVTVPSAGLSVTTQRAYAALHALLASRIGAPVWDPSPADGLTQHSRIPCPSSPSPLTDDVVGAAASSSSSTPRVSTPPPDEAVAQQRAHLVHGLRYRPSSPPQLRSPVASPLLADPILAGTGAAAATTSHEGHAPARLPSCTPTPRSAPREQRTLGTATATAARASSPGLGLHRVDVIATAESTAGGAERASASSASDGGGGASLWLPREPALASPPAPLLSSSPAPPSATPASTCGDDGEEEDFFPTPPRARLRGHHPDGGEAGVASGGTASTPADDAPLRAVAAPTEGDRHRRRRAVTGDGDPIVASAVPAALRVDASRTAAAATTEAAPQASEPLPHSSRLGHPVRGVGLPSTPVTAPAQRTTTATDILATITAVPPQPPSSSSSSALRRTGGGARKRPRGEREDEQGCLTLPALAAAAPLAGLPSLGVDVSLYTSAAPHHLRHQPVADHHRGPPPVHHVTSGCPALPPCESYVRTRRQRAEDTARAERVIAAVRAACGGPRHASARTPPRGRIFCTASGMPGVMAHAPSRDSSVSQHTPPQFWDINFP</sequence>
<keyword evidence="3" id="KW-1185">Reference proteome</keyword>
<evidence type="ECO:0000313" key="2">
    <source>
        <dbReference type="EMBL" id="KAK7198205.1"/>
    </source>
</evidence>
<dbReference type="AlphaFoldDB" id="A0AAW0EVB7"/>
<feature type="compositionally biased region" description="Low complexity" evidence="1">
    <location>
        <begin position="496"/>
        <end position="506"/>
    </location>
</feature>
<reference evidence="2 3" key="1">
    <citation type="journal article" date="2021" name="MBio">
        <title>A New Model Trypanosomatid, Novymonas esmeraldas: Genomic Perception of Its 'Candidatus Pandoraea novymonadis' Endosymbiont.</title>
        <authorList>
            <person name="Zakharova A."/>
            <person name="Saura A."/>
            <person name="Butenko A."/>
            <person name="Podesvova L."/>
            <person name="Warmusova S."/>
            <person name="Kostygov A.Y."/>
            <person name="Nenarokova A."/>
            <person name="Lukes J."/>
            <person name="Opperdoes F.R."/>
            <person name="Yurchenko V."/>
        </authorList>
    </citation>
    <scope>NUCLEOTIDE SEQUENCE [LARGE SCALE GENOMIC DNA]</scope>
    <source>
        <strain evidence="2 3">E262AT.01</strain>
    </source>
</reference>
<comment type="caution">
    <text evidence="2">The sequence shown here is derived from an EMBL/GenBank/DDBJ whole genome shotgun (WGS) entry which is preliminary data.</text>
</comment>